<dbReference type="InterPro" id="IPR057651">
    <property type="entry name" value="Ig_TPPC8_C"/>
</dbReference>
<sequence>MSQCKQTANEFIQNTFSPHVAVLCSSDAQLLCQKNNLSFVQLIQPFCRLSSEVHIRDANNVSHAIHNLRISACDMAAQPPQQNAIKKQLSDAVGATYGHIQEPGSGSMLSIGNYDLQLCSSTPWFDNWRDAFLHVLPASDHEYLNHCLACVFVVASNNSDPLGTFTTLANQQVTQQQQFPNKLPRWFCQGILHYYVLLHDVVDCDQTRADSIYQNMKSTFGVQICHLLQVNSRSINTAESIKTAQPDPWSQFLIKPQSVDEVDGEHLPDGSPSFPSRLSEITQSQTQTTGLTDSMYDNMEESGSSGITSSSSVDQFSHPLASPTTPPSRDTPSPDSDPTAAASGYQGDYRSSNTSHYKWPERSSKTHGQCLTPSDLDRLRIFMHEFVVRALVPWVERQIKMLSEQVTSRKAIHRSFFSATKKWFGNKPQGPVPSSQNTTVVYTKDAPELQLRRLADLAFLFQMYDFAYNTYHTAKKDFNNDQAWLHFAGALEMATLSLFLQGPNTQKQYPHHYMETAISTYLAYSRNPQYATRATLTSTEALKKKAMFNEAAMQFLKMTSEDSDLTSALFLEQAAHCFLALKTPMVRKYSFHMILAGHRFNKAGQRKHSLRAYTQALQIYKARHWAIAEDHIHFTIGRQSFNLKHLDRAASSFKHLLVQESKQPTSQQAAFLREYLFVYKQLLSQDDRDNSTYGQLPELPLPIIDSNATKVLLTSGKRQKDPGSRKTLASGVGFDSSAEDMAKWGTLEERILSVVGRPGKSSPPLFTNSTDNNASPVAFVGEPITVEVQVENPLHVMLVLSDVTLLWTFVPAIQGSDPPQVISNEITTNVKKSLADEIIQTSVVKEVIVQGIQNECIQLTMTPRQPGQLRVVGLAYNLGTSSLAQNSAGLQSETSSLSNSGLGNQTIKPSYTSSVLVRGKQKLEPRGPRLNNTKDDRTQKRYGPDRRLDLLVQEEMPILEVSFLDFPDSLLCGEVQCIEVELTNKGKSPLHALRATSTHPRFFTFGCGLNDLDGVMSNSPQQHPPQQQQQPQSLTSKYPYVYQMRAPHCGAIGPSLMSTVSTTSIGGSRGDSSADVLHIPLPKGDGSGEDYQLMPGQAVKLPMWIRGDDIGGVHEVDFLFYYEPVKSLSTVRHRVVHHQAVLNTVESLSVRTTVVRPSASSGSSNGQELNSCIFACELENLSQVQVQRPHVQELQVTQVSCVSPHWTLLSLGSKHNSGVRLGSRETLQLVMKGLKQEQKSESHGNLVFSEVAFDRDQVNTSCSPCSDFYWRSWLRHQALIGESSANSGHSNFQSAPGFGSSGNIFGKDTRQSGTGNDSLSSSVISNDGSSESGALESAVFLRLTLVFLWKAWAVQESGQMRVVVGQHHVHVNRLNTVAVSYPVPASVSGLFPLSPACGAKSTNRQPQKFLQRNSNAKSEDSLSGATGPNGVDPEISTRLVSYSFSHVHQRSHPFNQGLCQVPVTLTLQNHSGREVRVMVDTGKTPESFVSSFGAVVTSPEGQDKQVPPIAGSSVASMRWLGLTQASLTLAKGENSTLALKAGMTRPGTYNVNCLSVFVTFSADQSQMILQRHNTPSIVTLVDSSPTS</sequence>
<feature type="compositionally biased region" description="Low complexity" evidence="1">
    <location>
        <begin position="302"/>
        <end position="312"/>
    </location>
</feature>
<feature type="region of interest" description="Disordered" evidence="1">
    <location>
        <begin position="1014"/>
        <end position="1033"/>
    </location>
</feature>
<dbReference type="InterPro" id="IPR058538">
    <property type="entry name" value="Ig_TPPC8_2nd"/>
</dbReference>
<keyword evidence="7" id="KW-1185">Reference proteome</keyword>
<evidence type="ECO:0000313" key="6">
    <source>
        <dbReference type="EMBL" id="GFO41114.1"/>
    </source>
</evidence>
<organism evidence="6 7">
    <name type="scientific">Plakobranchus ocellatus</name>
    <dbReference type="NCBI Taxonomy" id="259542"/>
    <lineage>
        <taxon>Eukaryota</taxon>
        <taxon>Metazoa</taxon>
        <taxon>Spiralia</taxon>
        <taxon>Lophotrochozoa</taxon>
        <taxon>Mollusca</taxon>
        <taxon>Gastropoda</taxon>
        <taxon>Heterobranchia</taxon>
        <taxon>Euthyneura</taxon>
        <taxon>Panpulmonata</taxon>
        <taxon>Sacoglossa</taxon>
        <taxon>Placobranchoidea</taxon>
        <taxon>Plakobranchidae</taxon>
        <taxon>Plakobranchus</taxon>
    </lineage>
</organism>
<feature type="compositionally biased region" description="Low complexity" evidence="1">
    <location>
        <begin position="321"/>
        <end position="343"/>
    </location>
</feature>
<evidence type="ECO:0000259" key="2">
    <source>
        <dbReference type="Pfam" id="PF24542"/>
    </source>
</evidence>
<dbReference type="Pfam" id="PF24544">
    <property type="entry name" value="Ig_TPPC8_2nd"/>
    <property type="match status" value="1"/>
</dbReference>
<gene>
    <name evidence="6" type="ORF">PoB_006761900</name>
</gene>
<dbReference type="EMBL" id="BLXT01007668">
    <property type="protein sequence ID" value="GFO41114.1"/>
    <property type="molecule type" value="Genomic_DNA"/>
</dbReference>
<evidence type="ECO:0000259" key="4">
    <source>
        <dbReference type="Pfam" id="PF24545"/>
    </source>
</evidence>
<dbReference type="InterPro" id="IPR024420">
    <property type="entry name" value="TRAPP_III_complex_Trs85"/>
</dbReference>
<accession>A0AAV4DAE5</accession>
<feature type="domain" description="TPPC8 second Ig-like" evidence="3">
    <location>
        <begin position="972"/>
        <end position="1136"/>
    </location>
</feature>
<dbReference type="PANTHER" id="PTHR12975">
    <property type="entry name" value="TRANSPORT PROTEIN TRAPP"/>
    <property type="match status" value="1"/>
</dbReference>
<dbReference type="Pfam" id="PF12739">
    <property type="entry name" value="TRAPPC-Trs85"/>
    <property type="match status" value="1"/>
</dbReference>
<dbReference type="Pfam" id="PF24545">
    <property type="entry name" value="Ig_TPPC8_1st"/>
    <property type="match status" value="1"/>
</dbReference>
<protein>
    <submittedName>
        <fullName evidence="6">Trafficking protein particle complex subunit 8</fullName>
    </submittedName>
</protein>
<proteinExistence type="predicted"/>
<dbReference type="PANTHER" id="PTHR12975:SF6">
    <property type="entry name" value="TRAFFICKING PROTEIN PARTICLE COMPLEX SUBUNIT 8"/>
    <property type="match status" value="1"/>
</dbReference>
<feature type="region of interest" description="Disordered" evidence="1">
    <location>
        <begin position="1303"/>
        <end position="1331"/>
    </location>
</feature>
<evidence type="ECO:0000313" key="7">
    <source>
        <dbReference type="Proteomes" id="UP000735302"/>
    </source>
</evidence>
<feature type="compositionally biased region" description="Polar residues" evidence="1">
    <location>
        <begin position="1402"/>
        <end position="1426"/>
    </location>
</feature>
<evidence type="ECO:0000259" key="5">
    <source>
        <dbReference type="Pfam" id="PF24546"/>
    </source>
</evidence>
<feature type="region of interest" description="Disordered" evidence="1">
    <location>
        <begin position="261"/>
        <end position="369"/>
    </location>
</feature>
<name>A0AAV4DAE5_9GAST</name>
<dbReference type="InterPro" id="IPR058540">
    <property type="entry name" value="Ig_TPPC8_3rd"/>
</dbReference>
<evidence type="ECO:0000259" key="3">
    <source>
        <dbReference type="Pfam" id="PF24544"/>
    </source>
</evidence>
<feature type="domain" description="TPPC8 first Ig-like" evidence="4">
    <location>
        <begin position="738"/>
        <end position="971"/>
    </location>
</feature>
<feature type="domain" description="TPPC8 C-terminal Ig-like" evidence="2">
    <location>
        <begin position="1439"/>
        <end position="1559"/>
    </location>
</feature>
<feature type="region of interest" description="Disordered" evidence="1">
    <location>
        <begin position="917"/>
        <end position="942"/>
    </location>
</feature>
<dbReference type="GO" id="GO:1990072">
    <property type="term" value="C:TRAPPIII protein complex"/>
    <property type="evidence" value="ECO:0007669"/>
    <property type="project" value="TreeGrafter"/>
</dbReference>
<dbReference type="Pfam" id="PF24542">
    <property type="entry name" value="Ig_TPPC8_C"/>
    <property type="match status" value="1"/>
</dbReference>
<feature type="domain" description="TPPC8 third Ig-like" evidence="5">
    <location>
        <begin position="1140"/>
        <end position="1370"/>
    </location>
</feature>
<feature type="compositionally biased region" description="Low complexity" evidence="1">
    <location>
        <begin position="1020"/>
        <end position="1032"/>
    </location>
</feature>
<evidence type="ECO:0000256" key="1">
    <source>
        <dbReference type="SAM" id="MobiDB-lite"/>
    </source>
</evidence>
<reference evidence="6 7" key="1">
    <citation type="journal article" date="2021" name="Elife">
        <title>Chloroplast acquisition without the gene transfer in kleptoplastic sea slugs, Plakobranchus ocellatus.</title>
        <authorList>
            <person name="Maeda T."/>
            <person name="Takahashi S."/>
            <person name="Yoshida T."/>
            <person name="Shimamura S."/>
            <person name="Takaki Y."/>
            <person name="Nagai Y."/>
            <person name="Toyoda A."/>
            <person name="Suzuki Y."/>
            <person name="Arimoto A."/>
            <person name="Ishii H."/>
            <person name="Satoh N."/>
            <person name="Nishiyama T."/>
            <person name="Hasebe M."/>
            <person name="Maruyama T."/>
            <person name="Minagawa J."/>
            <person name="Obokata J."/>
            <person name="Shigenobu S."/>
        </authorList>
    </citation>
    <scope>NUCLEOTIDE SEQUENCE [LARGE SCALE GENOMIC DNA]</scope>
</reference>
<feature type="region of interest" description="Disordered" evidence="1">
    <location>
        <begin position="1402"/>
        <end position="1434"/>
    </location>
</feature>
<dbReference type="InterPro" id="IPR058541">
    <property type="entry name" value="Ig_TPPC8_1st"/>
</dbReference>
<feature type="compositionally biased region" description="Polar residues" evidence="1">
    <location>
        <begin position="1311"/>
        <end position="1331"/>
    </location>
</feature>
<comment type="caution">
    <text evidence="6">The sequence shown here is derived from an EMBL/GenBank/DDBJ whole genome shotgun (WGS) entry which is preliminary data.</text>
</comment>
<dbReference type="Pfam" id="PF24546">
    <property type="entry name" value="Ig_TPPC8_3rd"/>
    <property type="match status" value="1"/>
</dbReference>
<feature type="compositionally biased region" description="Basic and acidic residues" evidence="1">
    <location>
        <begin position="921"/>
        <end position="942"/>
    </location>
</feature>
<dbReference type="Proteomes" id="UP000735302">
    <property type="component" value="Unassembled WGS sequence"/>
</dbReference>
<feature type="compositionally biased region" description="Polar residues" evidence="1">
    <location>
        <begin position="273"/>
        <end position="292"/>
    </location>
</feature>